<dbReference type="Gene3D" id="2.40.70.10">
    <property type="entry name" value="Acid Proteases"/>
    <property type="match status" value="2"/>
</dbReference>
<dbReference type="EMBL" id="BTCM01000003">
    <property type="protein sequence ID" value="GMK56760.1"/>
    <property type="molecule type" value="Genomic_DNA"/>
</dbReference>
<feature type="chain" id="PRO_5042163084" description="Peptidase A1 domain-containing protein" evidence="3">
    <location>
        <begin position="24"/>
        <end position="499"/>
    </location>
</feature>
<evidence type="ECO:0000259" key="4">
    <source>
        <dbReference type="PROSITE" id="PS51767"/>
    </source>
</evidence>
<gene>
    <name evidence="5" type="ORF">CspeluHIS016_0306000</name>
</gene>
<dbReference type="Proteomes" id="UP001222932">
    <property type="component" value="Unassembled WGS sequence"/>
</dbReference>
<feature type="signal peptide" evidence="3">
    <location>
        <begin position="1"/>
        <end position="23"/>
    </location>
</feature>
<dbReference type="AlphaFoldDB" id="A0AAD3TTS4"/>
<dbReference type="PANTHER" id="PTHR47966">
    <property type="entry name" value="BETA-SITE APP-CLEAVING ENZYME, ISOFORM A-RELATED"/>
    <property type="match status" value="1"/>
</dbReference>
<dbReference type="PANTHER" id="PTHR47966:SF51">
    <property type="entry name" value="BETA-SITE APP-CLEAVING ENZYME, ISOFORM A-RELATED"/>
    <property type="match status" value="1"/>
</dbReference>
<dbReference type="PROSITE" id="PS51767">
    <property type="entry name" value="PEPTIDASE_A1"/>
    <property type="match status" value="1"/>
</dbReference>
<feature type="transmembrane region" description="Helical" evidence="2">
    <location>
        <begin position="378"/>
        <end position="400"/>
    </location>
</feature>
<feature type="domain" description="Peptidase A1" evidence="4">
    <location>
        <begin position="45"/>
        <end position="356"/>
    </location>
</feature>
<dbReference type="GO" id="GO:0004190">
    <property type="term" value="F:aspartic-type endopeptidase activity"/>
    <property type="evidence" value="ECO:0007669"/>
    <property type="project" value="InterPro"/>
</dbReference>
<evidence type="ECO:0000313" key="5">
    <source>
        <dbReference type="EMBL" id="GMK56760.1"/>
    </source>
</evidence>
<comment type="similarity">
    <text evidence="1">Belongs to the peptidase A1 family.</text>
</comment>
<dbReference type="InterPro" id="IPR001461">
    <property type="entry name" value="Aspartic_peptidase_A1"/>
</dbReference>
<sequence>MALMLPFITPILPLLLLVPLTTAADADRLGSLQATLPLRYVGGRTIVSPGIGTPPQPIPLVLSPDVSYLTVVGHCTTCLQDGTEYDASSSTSAHVESGRSFNMTLPGRTGNASETLTLGGMIVRDTLSVNNDSIQLPEGTCSIRKIMSIVDATGGAAALGQGALIPAACPPNGSVTIGFDLKNSSAPAGDMHWGGVPSDAYQGRFNWLATSESNWAVGTDGFRVGPIEINVKKSSTAVLDPGLDDIFVPSAVAESFYESLGGERDKVYTERWNLPCDLSTDVRVRLSGVSYNLATSSLVVPRDKLGRTCWGSVVAWSNGSVPETEGEIRLGAAFISGVYMAMTYNCDNKERHIGLAAKPHSANPNNVYVAPKSNRKTIAIVLGVLLPLLALLLLCCLFCLCRKRLPFRRRPHEHEHEHEHEYEHEHEHYGCTHGVPGQCPGCAPVSVPISGLVHIPPHHASRTSTPSPRFQEVPLLNPAPVRSPRFQEVPLPNPPACPL</sequence>
<dbReference type="InterPro" id="IPR033121">
    <property type="entry name" value="PEPTIDASE_A1"/>
</dbReference>
<dbReference type="InterPro" id="IPR021109">
    <property type="entry name" value="Peptidase_aspartic_dom_sf"/>
</dbReference>
<keyword evidence="2" id="KW-1133">Transmembrane helix</keyword>
<evidence type="ECO:0000256" key="1">
    <source>
        <dbReference type="ARBA" id="ARBA00007447"/>
    </source>
</evidence>
<dbReference type="Pfam" id="PF00026">
    <property type="entry name" value="Asp"/>
    <property type="match status" value="1"/>
</dbReference>
<name>A0AAD3TTS4_9TREE</name>
<organism evidence="5 6">
    <name type="scientific">Cutaneotrichosporon spelunceum</name>
    <dbReference type="NCBI Taxonomy" id="1672016"/>
    <lineage>
        <taxon>Eukaryota</taxon>
        <taxon>Fungi</taxon>
        <taxon>Dikarya</taxon>
        <taxon>Basidiomycota</taxon>
        <taxon>Agaricomycotina</taxon>
        <taxon>Tremellomycetes</taxon>
        <taxon>Trichosporonales</taxon>
        <taxon>Trichosporonaceae</taxon>
        <taxon>Cutaneotrichosporon</taxon>
    </lineage>
</organism>
<protein>
    <recommendedName>
        <fullName evidence="4">Peptidase A1 domain-containing protein</fullName>
    </recommendedName>
</protein>
<dbReference type="GO" id="GO:0006508">
    <property type="term" value="P:proteolysis"/>
    <property type="evidence" value="ECO:0007669"/>
    <property type="project" value="InterPro"/>
</dbReference>
<reference evidence="5" key="1">
    <citation type="journal article" date="2023" name="BMC Genomics">
        <title>Chromosome-level genome assemblies of Cutaneotrichosporon spp. (Trichosporonales, Basidiomycota) reveal imbalanced evolution between nucleotide sequences and chromosome synteny.</title>
        <authorList>
            <person name="Kobayashi Y."/>
            <person name="Kayamori A."/>
            <person name="Aoki K."/>
            <person name="Shiwa Y."/>
            <person name="Matsutani M."/>
            <person name="Fujita N."/>
            <person name="Sugita T."/>
            <person name="Iwasaki W."/>
            <person name="Tanaka N."/>
            <person name="Takashima M."/>
        </authorList>
    </citation>
    <scope>NUCLEOTIDE SEQUENCE</scope>
    <source>
        <strain evidence="5">HIS016</strain>
    </source>
</reference>
<evidence type="ECO:0000313" key="6">
    <source>
        <dbReference type="Proteomes" id="UP001222932"/>
    </source>
</evidence>
<keyword evidence="2" id="KW-0812">Transmembrane</keyword>
<dbReference type="SUPFAM" id="SSF50630">
    <property type="entry name" value="Acid proteases"/>
    <property type="match status" value="1"/>
</dbReference>
<comment type="caution">
    <text evidence="5">The sequence shown here is derived from an EMBL/GenBank/DDBJ whole genome shotgun (WGS) entry which is preliminary data.</text>
</comment>
<keyword evidence="2" id="KW-0472">Membrane</keyword>
<keyword evidence="3" id="KW-0732">Signal</keyword>
<proteinExistence type="inferred from homology"/>
<reference evidence="5" key="2">
    <citation type="submission" date="2023-06" db="EMBL/GenBank/DDBJ databases">
        <authorList>
            <person name="Kobayashi Y."/>
            <person name="Kayamori A."/>
            <person name="Aoki K."/>
            <person name="Shiwa Y."/>
            <person name="Fujita N."/>
            <person name="Sugita T."/>
            <person name="Iwasaki W."/>
            <person name="Tanaka N."/>
            <person name="Takashima M."/>
        </authorList>
    </citation>
    <scope>NUCLEOTIDE SEQUENCE</scope>
    <source>
        <strain evidence="5">HIS016</strain>
    </source>
</reference>
<evidence type="ECO:0000256" key="3">
    <source>
        <dbReference type="SAM" id="SignalP"/>
    </source>
</evidence>
<accession>A0AAD3TTS4</accession>
<evidence type="ECO:0000256" key="2">
    <source>
        <dbReference type="SAM" id="Phobius"/>
    </source>
</evidence>
<keyword evidence="6" id="KW-1185">Reference proteome</keyword>